<evidence type="ECO:0000256" key="1">
    <source>
        <dbReference type="SAM" id="MobiDB-lite"/>
    </source>
</evidence>
<proteinExistence type="predicted"/>
<name>A0A8J2BTQ0_9BACT</name>
<feature type="region of interest" description="Disordered" evidence="1">
    <location>
        <begin position="74"/>
        <end position="112"/>
    </location>
</feature>
<accession>A0A8J2BTQ0</accession>
<evidence type="ECO:0000313" key="3">
    <source>
        <dbReference type="Proteomes" id="UP000663859"/>
    </source>
</evidence>
<keyword evidence="3" id="KW-1185">Reference proteome</keyword>
<organism evidence="2 3">
    <name type="scientific">Candidatus Methylacidithermus pantelleriae</name>
    <dbReference type="NCBI Taxonomy" id="2744239"/>
    <lineage>
        <taxon>Bacteria</taxon>
        <taxon>Pseudomonadati</taxon>
        <taxon>Verrucomicrobiota</taxon>
        <taxon>Methylacidiphilae</taxon>
        <taxon>Methylacidiphilales</taxon>
        <taxon>Methylacidiphilaceae</taxon>
        <taxon>Candidatus Methylacidithermus</taxon>
    </lineage>
</organism>
<feature type="compositionally biased region" description="Basic and acidic residues" evidence="1">
    <location>
        <begin position="75"/>
        <end position="102"/>
    </location>
</feature>
<reference evidence="2" key="1">
    <citation type="submission" date="2021-02" db="EMBL/GenBank/DDBJ databases">
        <authorList>
            <person name="Cremers G."/>
            <person name="Picone N."/>
        </authorList>
    </citation>
    <scope>NUCLEOTIDE SEQUENCE</scope>
    <source>
        <strain evidence="2">PQ17</strain>
    </source>
</reference>
<dbReference type="AlphaFoldDB" id="A0A8J2BTQ0"/>
<dbReference type="Proteomes" id="UP000663859">
    <property type="component" value="Unassembled WGS sequence"/>
</dbReference>
<sequence>MEKDPRLKGSQSESVLRELVCLFPFFGALAAGDGGLFPRLVHVFPKALEKVHRRLSIPWSECLVRIVAQRPTNYPRKEQERGQVGVKEKATMSAKEEQEKVANVRSRPSKQR</sequence>
<comment type="caution">
    <text evidence="2">The sequence shown here is derived from an EMBL/GenBank/DDBJ whole genome shotgun (WGS) entry which is preliminary data.</text>
</comment>
<dbReference type="EMBL" id="CAJNOB010000020">
    <property type="protein sequence ID" value="CAF0698444.1"/>
    <property type="molecule type" value="Genomic_DNA"/>
</dbReference>
<protein>
    <submittedName>
        <fullName evidence="2">Uncharacterized protein</fullName>
    </submittedName>
</protein>
<evidence type="ECO:0000313" key="2">
    <source>
        <dbReference type="EMBL" id="CAF0698444.1"/>
    </source>
</evidence>
<gene>
    <name evidence="2" type="ORF">MPNT_270019</name>
</gene>